<gene>
    <name evidence="1" type="ORF">GOODEAATRI_029778</name>
</gene>
<accession>A0ABV0NP83</accession>
<dbReference type="EMBL" id="JAHRIO010044481">
    <property type="protein sequence ID" value="MEQ2173227.1"/>
    <property type="molecule type" value="Genomic_DNA"/>
</dbReference>
<comment type="caution">
    <text evidence="1">The sequence shown here is derived from an EMBL/GenBank/DDBJ whole genome shotgun (WGS) entry which is preliminary data.</text>
</comment>
<sequence length="219" mass="24347">MSFGASYRKERALRGVCGTSDPRIAGGNVGHIFPYGSHRDTLAVLVLSSLCPRFAIPLGGLRETWEGATGSWVGSFQSYSSVLRDCAGKADLGQSRGLYEAWEWATGSWVGSFRLYRSVLRGRVGKADLGQSREQKAFQEADPWICRFGVVPKRTSPPWRLWDLGPPNSRGKNVGHVFPYKSHMDGRVHPIHFVDRMGHGWARFDCTARCYAAVWGKPT</sequence>
<dbReference type="Proteomes" id="UP001476798">
    <property type="component" value="Unassembled WGS sequence"/>
</dbReference>
<evidence type="ECO:0000313" key="1">
    <source>
        <dbReference type="EMBL" id="MEQ2173227.1"/>
    </source>
</evidence>
<protein>
    <submittedName>
        <fullName evidence="1">Uncharacterized protein</fullName>
    </submittedName>
</protein>
<name>A0ABV0NP83_9TELE</name>
<keyword evidence="2" id="KW-1185">Reference proteome</keyword>
<organism evidence="1 2">
    <name type="scientific">Goodea atripinnis</name>
    <dbReference type="NCBI Taxonomy" id="208336"/>
    <lineage>
        <taxon>Eukaryota</taxon>
        <taxon>Metazoa</taxon>
        <taxon>Chordata</taxon>
        <taxon>Craniata</taxon>
        <taxon>Vertebrata</taxon>
        <taxon>Euteleostomi</taxon>
        <taxon>Actinopterygii</taxon>
        <taxon>Neopterygii</taxon>
        <taxon>Teleostei</taxon>
        <taxon>Neoteleostei</taxon>
        <taxon>Acanthomorphata</taxon>
        <taxon>Ovalentaria</taxon>
        <taxon>Atherinomorphae</taxon>
        <taxon>Cyprinodontiformes</taxon>
        <taxon>Goodeidae</taxon>
        <taxon>Goodea</taxon>
    </lineage>
</organism>
<proteinExistence type="predicted"/>
<evidence type="ECO:0000313" key="2">
    <source>
        <dbReference type="Proteomes" id="UP001476798"/>
    </source>
</evidence>
<reference evidence="1 2" key="1">
    <citation type="submission" date="2021-06" db="EMBL/GenBank/DDBJ databases">
        <authorList>
            <person name="Palmer J.M."/>
        </authorList>
    </citation>
    <scope>NUCLEOTIDE SEQUENCE [LARGE SCALE GENOMIC DNA]</scope>
    <source>
        <strain evidence="1 2">GA_2019</strain>
        <tissue evidence="1">Muscle</tissue>
    </source>
</reference>